<sequence length="148" mass="16322">MMERPVISHVQVPVTDLNRAVAWYTDVFGWELEGNFGDFASVRLGNRVNLFLWKTEDETTANFTVGGVAYPVLGVEVSDIEGLAGKVEGSGAKILGGIVTDEDGRRFLKFRDPFGNLIVTHEEPNPSTGQSTIPIPRDRKDDSDDGRR</sequence>
<evidence type="ECO:0000313" key="3">
    <source>
        <dbReference type="EMBL" id="MBO7745084.1"/>
    </source>
</evidence>
<dbReference type="PROSITE" id="PS51819">
    <property type="entry name" value="VOC"/>
    <property type="match status" value="1"/>
</dbReference>
<dbReference type="RefSeq" id="WP_208847989.1">
    <property type="nucleotide sequence ID" value="NZ_JAGGDJ010000007.1"/>
</dbReference>
<feature type="domain" description="VOC" evidence="2">
    <location>
        <begin position="6"/>
        <end position="123"/>
    </location>
</feature>
<dbReference type="Gene3D" id="3.10.180.10">
    <property type="entry name" value="2,3-Dihydroxybiphenyl 1,2-Dioxygenase, domain 1"/>
    <property type="match status" value="1"/>
</dbReference>
<dbReference type="InterPro" id="IPR037523">
    <property type="entry name" value="VOC_core"/>
</dbReference>
<dbReference type="SUPFAM" id="SSF54593">
    <property type="entry name" value="Glyoxalase/Bleomycin resistance protein/Dihydroxybiphenyl dioxygenase"/>
    <property type="match status" value="1"/>
</dbReference>
<proteinExistence type="predicted"/>
<comment type="caution">
    <text evidence="3">The sequence shown here is derived from an EMBL/GenBank/DDBJ whole genome shotgun (WGS) entry which is preliminary data.</text>
</comment>
<dbReference type="InterPro" id="IPR004360">
    <property type="entry name" value="Glyas_Fos-R_dOase_dom"/>
</dbReference>
<feature type="compositionally biased region" description="Basic and acidic residues" evidence="1">
    <location>
        <begin position="136"/>
        <end position="148"/>
    </location>
</feature>
<dbReference type="Proteomes" id="UP000670947">
    <property type="component" value="Unassembled WGS sequence"/>
</dbReference>
<feature type="region of interest" description="Disordered" evidence="1">
    <location>
        <begin position="119"/>
        <end position="148"/>
    </location>
</feature>
<organism evidence="3 4">
    <name type="scientific">Paenibacillus artemisiicola</name>
    <dbReference type="NCBI Taxonomy" id="1172618"/>
    <lineage>
        <taxon>Bacteria</taxon>
        <taxon>Bacillati</taxon>
        <taxon>Bacillota</taxon>
        <taxon>Bacilli</taxon>
        <taxon>Bacillales</taxon>
        <taxon>Paenibacillaceae</taxon>
        <taxon>Paenibacillus</taxon>
    </lineage>
</organism>
<evidence type="ECO:0000256" key="1">
    <source>
        <dbReference type="SAM" id="MobiDB-lite"/>
    </source>
</evidence>
<reference evidence="3 4" key="1">
    <citation type="submission" date="2021-03" db="EMBL/GenBank/DDBJ databases">
        <title>Paenibacillus artemisicola MWE-103 whole genome sequence.</title>
        <authorList>
            <person name="Ham Y.J."/>
        </authorList>
    </citation>
    <scope>NUCLEOTIDE SEQUENCE [LARGE SCALE GENOMIC DNA]</scope>
    <source>
        <strain evidence="3 4">MWE-103</strain>
    </source>
</reference>
<protein>
    <submittedName>
        <fullName evidence="3">VOC family protein</fullName>
    </submittedName>
</protein>
<dbReference type="EMBL" id="JAGGDJ010000007">
    <property type="protein sequence ID" value="MBO7745084.1"/>
    <property type="molecule type" value="Genomic_DNA"/>
</dbReference>
<accession>A0ABS3W9T4</accession>
<dbReference type="CDD" id="cd06587">
    <property type="entry name" value="VOC"/>
    <property type="match status" value="1"/>
</dbReference>
<name>A0ABS3W9T4_9BACL</name>
<evidence type="ECO:0000259" key="2">
    <source>
        <dbReference type="PROSITE" id="PS51819"/>
    </source>
</evidence>
<gene>
    <name evidence="3" type="ORF">I8J29_12815</name>
</gene>
<keyword evidence="4" id="KW-1185">Reference proteome</keyword>
<dbReference type="InterPro" id="IPR029068">
    <property type="entry name" value="Glyas_Bleomycin-R_OHBP_Dase"/>
</dbReference>
<dbReference type="Pfam" id="PF00903">
    <property type="entry name" value="Glyoxalase"/>
    <property type="match status" value="1"/>
</dbReference>
<evidence type="ECO:0000313" key="4">
    <source>
        <dbReference type="Proteomes" id="UP000670947"/>
    </source>
</evidence>